<proteinExistence type="predicted"/>
<feature type="domain" description="DinB-like" evidence="1">
    <location>
        <begin position="14"/>
        <end position="148"/>
    </location>
</feature>
<dbReference type="SUPFAM" id="SSF109854">
    <property type="entry name" value="DinB/YfiT-like putative metalloenzymes"/>
    <property type="match status" value="1"/>
</dbReference>
<dbReference type="InterPro" id="IPR034660">
    <property type="entry name" value="DinB/YfiT-like"/>
</dbReference>
<dbReference type="Proteomes" id="UP000837932">
    <property type="component" value="Unassembled WGS sequence"/>
</dbReference>
<organism evidence="2 3">
    <name type="scientific">Emticicia aquatica</name>
    <dbReference type="NCBI Taxonomy" id="1681835"/>
    <lineage>
        <taxon>Bacteria</taxon>
        <taxon>Pseudomonadati</taxon>
        <taxon>Bacteroidota</taxon>
        <taxon>Cytophagia</taxon>
        <taxon>Cytophagales</taxon>
        <taxon>Leadbetterellaceae</taxon>
        <taxon>Emticicia</taxon>
    </lineage>
</organism>
<keyword evidence="3" id="KW-1185">Reference proteome</keyword>
<dbReference type="EMBL" id="CAKLPY010000002">
    <property type="protein sequence ID" value="CAH0996239.1"/>
    <property type="molecule type" value="Genomic_DNA"/>
</dbReference>
<comment type="caution">
    <text evidence="2">The sequence shown here is derived from an EMBL/GenBank/DDBJ whole genome shotgun (WGS) entry which is preliminary data.</text>
</comment>
<evidence type="ECO:0000313" key="3">
    <source>
        <dbReference type="Proteomes" id="UP000837932"/>
    </source>
</evidence>
<dbReference type="RefSeq" id="WP_238806804.1">
    <property type="nucleotide sequence ID" value="NZ_CAKLPY010000002.1"/>
</dbReference>
<protein>
    <recommendedName>
        <fullName evidence="1">DinB-like domain-containing protein</fullName>
    </recommendedName>
</protein>
<gene>
    <name evidence="2" type="ORF">EMA8858_02370</name>
</gene>
<name>A0ABN8ET86_9BACT</name>
<dbReference type="Gene3D" id="1.20.120.450">
    <property type="entry name" value="dinb family like domain"/>
    <property type="match status" value="1"/>
</dbReference>
<reference evidence="2" key="1">
    <citation type="submission" date="2021-12" db="EMBL/GenBank/DDBJ databases">
        <authorList>
            <person name="Rodrigo-Torres L."/>
            <person name="Arahal R. D."/>
            <person name="Lucena T."/>
        </authorList>
    </citation>
    <scope>NUCLEOTIDE SEQUENCE</scope>
    <source>
        <strain evidence="2">CECT 8858</strain>
    </source>
</reference>
<evidence type="ECO:0000313" key="2">
    <source>
        <dbReference type="EMBL" id="CAH0996239.1"/>
    </source>
</evidence>
<accession>A0ABN8ET86</accession>
<dbReference type="InterPro" id="IPR024775">
    <property type="entry name" value="DinB-like"/>
</dbReference>
<sequence>MPVAELQKGLALNTRKIIKFAEGLSQEEVLFRPYDTVNNFVWNLGHITSVRNTIIKILNPSEKLDVYENEKELFGNGSTLQANDAYPELSFILKHFISRGERINELLGTVSDEYLQQETAIKIGPDPRTNEGILYFFYNHETEHLGEMKVIKNIVTRLRNA</sequence>
<evidence type="ECO:0000259" key="1">
    <source>
        <dbReference type="Pfam" id="PF12867"/>
    </source>
</evidence>
<dbReference type="Pfam" id="PF12867">
    <property type="entry name" value="DinB_2"/>
    <property type="match status" value="1"/>
</dbReference>